<reference evidence="2 3" key="1">
    <citation type="submission" date="2014-06" db="EMBL/GenBank/DDBJ databases">
        <authorList>
            <consortium name="DOE Joint Genome Institute"/>
            <person name="Kuo A."/>
            <person name="Kohler A."/>
            <person name="Nagy L.G."/>
            <person name="Floudas D."/>
            <person name="Copeland A."/>
            <person name="Barry K.W."/>
            <person name="Cichocki N."/>
            <person name="Veneault-Fourrey C."/>
            <person name="LaButti K."/>
            <person name="Lindquist E.A."/>
            <person name="Lipzen A."/>
            <person name="Lundell T."/>
            <person name="Morin E."/>
            <person name="Murat C."/>
            <person name="Sun H."/>
            <person name="Tunlid A."/>
            <person name="Henrissat B."/>
            <person name="Grigoriev I.V."/>
            <person name="Hibbett D.S."/>
            <person name="Martin F."/>
            <person name="Nordberg H.P."/>
            <person name="Cantor M.N."/>
            <person name="Hua S.X."/>
        </authorList>
    </citation>
    <scope>NUCLEOTIDE SEQUENCE [LARGE SCALE GENOMIC DNA]</scope>
    <source>
        <strain evidence="2 3">ATCC 200175</strain>
    </source>
</reference>
<sequence length="313" mass="33732">MATKWPSPFPKAHERAKRATSTPRRPHVDPTWPTPLPEAYEHAERCTSTPDSPTAVPKAHEHGHVDPTSTPHGPPLPSGLPARQTGTTRPNPITKAHEHAECAPRPQTAAKRRSRLPQAHEGAQRRTGTPDVPTRCRQGPRACQVCTDGPACSPQAHEGAKRRTTTPDGPSPSPSPTKTQNDARRPDSAPTVPKAYEHARSPPNDLPAHPSPTSMQNGGHVDARPCTPLSLRPTSTAGGSKTTCLLPPGPRVHQTGDVDPRRPKTGHPLPSGLRARPMGHLRPTLCQTPHPHHHPFPSTKRPIPAIRDNMSPP</sequence>
<evidence type="ECO:0000256" key="1">
    <source>
        <dbReference type="SAM" id="MobiDB-lite"/>
    </source>
</evidence>
<evidence type="ECO:0000313" key="2">
    <source>
        <dbReference type="EMBL" id="KIJ08415.1"/>
    </source>
</evidence>
<organism evidence="2 3">
    <name type="scientific">Paxillus involutus ATCC 200175</name>
    <dbReference type="NCBI Taxonomy" id="664439"/>
    <lineage>
        <taxon>Eukaryota</taxon>
        <taxon>Fungi</taxon>
        <taxon>Dikarya</taxon>
        <taxon>Basidiomycota</taxon>
        <taxon>Agaricomycotina</taxon>
        <taxon>Agaricomycetes</taxon>
        <taxon>Agaricomycetidae</taxon>
        <taxon>Boletales</taxon>
        <taxon>Paxilineae</taxon>
        <taxon>Paxillaceae</taxon>
        <taxon>Paxillus</taxon>
    </lineage>
</organism>
<evidence type="ECO:0000313" key="3">
    <source>
        <dbReference type="Proteomes" id="UP000053647"/>
    </source>
</evidence>
<protein>
    <submittedName>
        <fullName evidence="2">Uncharacterized protein</fullName>
    </submittedName>
</protein>
<feature type="region of interest" description="Disordered" evidence="1">
    <location>
        <begin position="1"/>
        <end position="313"/>
    </location>
</feature>
<feature type="compositionally biased region" description="Polar residues" evidence="1">
    <location>
        <begin position="232"/>
        <end position="243"/>
    </location>
</feature>
<dbReference type="Proteomes" id="UP000053647">
    <property type="component" value="Unassembled WGS sequence"/>
</dbReference>
<proteinExistence type="predicted"/>
<gene>
    <name evidence="2" type="ORF">PAXINDRAFT_18452</name>
</gene>
<dbReference type="AlphaFoldDB" id="A0A0C9SYW6"/>
<keyword evidence="3" id="KW-1185">Reference proteome</keyword>
<name>A0A0C9SYW6_PAXIN</name>
<dbReference type="EMBL" id="KN819626">
    <property type="protein sequence ID" value="KIJ08415.1"/>
    <property type="molecule type" value="Genomic_DNA"/>
</dbReference>
<reference evidence="3" key="2">
    <citation type="submission" date="2015-01" db="EMBL/GenBank/DDBJ databases">
        <title>Evolutionary Origins and Diversification of the Mycorrhizal Mutualists.</title>
        <authorList>
            <consortium name="DOE Joint Genome Institute"/>
            <consortium name="Mycorrhizal Genomics Consortium"/>
            <person name="Kohler A."/>
            <person name="Kuo A."/>
            <person name="Nagy L.G."/>
            <person name="Floudas D."/>
            <person name="Copeland A."/>
            <person name="Barry K.W."/>
            <person name="Cichocki N."/>
            <person name="Veneault-Fourrey C."/>
            <person name="LaButti K."/>
            <person name="Lindquist E.A."/>
            <person name="Lipzen A."/>
            <person name="Lundell T."/>
            <person name="Morin E."/>
            <person name="Murat C."/>
            <person name="Riley R."/>
            <person name="Ohm R."/>
            <person name="Sun H."/>
            <person name="Tunlid A."/>
            <person name="Henrissat B."/>
            <person name="Grigoriev I.V."/>
            <person name="Hibbett D.S."/>
            <person name="Martin F."/>
        </authorList>
    </citation>
    <scope>NUCLEOTIDE SEQUENCE [LARGE SCALE GENOMIC DNA]</scope>
    <source>
        <strain evidence="3">ATCC 200175</strain>
    </source>
</reference>
<dbReference type="HOGENOM" id="CLU_888772_0_0_1"/>
<accession>A0A0C9SYW6</accession>